<proteinExistence type="inferred from homology"/>
<feature type="transmembrane region" description="Helical" evidence="14">
    <location>
        <begin position="177"/>
        <end position="197"/>
    </location>
</feature>
<comment type="similarity">
    <text evidence="3 12">Belongs to the complex I subunit 1 family.</text>
</comment>
<dbReference type="GO" id="GO:0009060">
    <property type="term" value="P:aerobic respiration"/>
    <property type="evidence" value="ECO:0007669"/>
    <property type="project" value="TreeGrafter"/>
</dbReference>
<evidence type="ECO:0000256" key="1">
    <source>
        <dbReference type="ARBA" id="ARBA00003257"/>
    </source>
</evidence>
<dbReference type="InterPro" id="IPR018086">
    <property type="entry name" value="NADH_UbQ_OxRdtase_su1_CS"/>
</dbReference>
<feature type="transmembrane region" description="Helical" evidence="14">
    <location>
        <begin position="6"/>
        <end position="29"/>
    </location>
</feature>
<evidence type="ECO:0000256" key="9">
    <source>
        <dbReference type="ARBA" id="ARBA00023075"/>
    </source>
</evidence>
<dbReference type="HAMAP" id="MF_01350">
    <property type="entry name" value="NDH1_NuoH"/>
    <property type="match status" value="1"/>
</dbReference>
<feature type="transmembrane region" description="Helical" evidence="14">
    <location>
        <begin position="107"/>
        <end position="127"/>
    </location>
</feature>
<comment type="function">
    <text evidence="1">Core subunit of the mitochondrial membrane respiratory chain NADH dehydrogenase (Complex I) that is believed to belong to the minimal assembly required for catalysis. Complex I functions in the transfer of electrons from NADH to the respiratory chain. The immediate electron acceptor for the enzyme is believed to be ubiquinone.</text>
</comment>
<keyword evidence="10 13" id="KW-0496">Mitochondrion</keyword>
<evidence type="ECO:0000256" key="3">
    <source>
        <dbReference type="ARBA" id="ARBA00010535"/>
    </source>
</evidence>
<accession>A0A343XAN2</accession>
<comment type="catalytic activity">
    <reaction evidence="13">
        <text>a ubiquinone + NADH + 5 H(+)(in) = a ubiquinol + NAD(+) + 4 H(+)(out)</text>
        <dbReference type="Rhea" id="RHEA:29091"/>
        <dbReference type="Rhea" id="RHEA-COMP:9565"/>
        <dbReference type="Rhea" id="RHEA-COMP:9566"/>
        <dbReference type="ChEBI" id="CHEBI:15378"/>
        <dbReference type="ChEBI" id="CHEBI:16389"/>
        <dbReference type="ChEBI" id="CHEBI:17976"/>
        <dbReference type="ChEBI" id="CHEBI:57540"/>
        <dbReference type="ChEBI" id="CHEBI:57945"/>
        <dbReference type="EC" id="7.1.1.2"/>
    </reaction>
</comment>
<dbReference type="GO" id="GO:0005743">
    <property type="term" value="C:mitochondrial inner membrane"/>
    <property type="evidence" value="ECO:0007669"/>
    <property type="project" value="UniProtKB-SubCell"/>
</dbReference>
<sequence length="321" mass="37388">MFMDWLLSILMMFIMLIFVLISVAFLTLLERKVLGYIQIRKGPNKVGILGVVQPFADAIKLFCKEQTYPMMSNYIMYFFCPVVSLFLSLLVWMIYPLGNELISFDLALLFFFCVIGMSVYSMMLAGWSSNSNYALLGGLRAVAQTISYEVSLALILLSFIIMVGGFGMNLFLIYQNYIWFFFVGMPLFFCWISSCLAEMNRTPFDFSEGESELVSGFNVEYSSGGFALIFMAEYSSILFMSMLSMLIFFGGNLYSFLFYLGFIFISFIIIWVRGTLPRFRYDKLMYLAWKIYLPVSLNYFIFFFSFIYFVNVYNYWDILVM</sequence>
<evidence type="ECO:0000256" key="11">
    <source>
        <dbReference type="ARBA" id="ARBA00023136"/>
    </source>
</evidence>
<keyword evidence="5" id="KW-0813">Transport</keyword>
<keyword evidence="9 13" id="KW-0830">Ubiquinone</keyword>
<evidence type="ECO:0000256" key="7">
    <source>
        <dbReference type="ARBA" id="ARBA00022792"/>
    </source>
</evidence>
<dbReference type="GeneID" id="36951278"/>
<evidence type="ECO:0000256" key="8">
    <source>
        <dbReference type="ARBA" id="ARBA00022989"/>
    </source>
</evidence>
<dbReference type="PROSITE" id="PS00668">
    <property type="entry name" value="COMPLEX1_ND1_2"/>
    <property type="match status" value="1"/>
</dbReference>
<evidence type="ECO:0000256" key="2">
    <source>
        <dbReference type="ARBA" id="ARBA00004448"/>
    </source>
</evidence>
<feature type="transmembrane region" description="Helical" evidence="14">
    <location>
        <begin position="226"/>
        <end position="250"/>
    </location>
</feature>
<feature type="transmembrane region" description="Helical" evidence="14">
    <location>
        <begin position="148"/>
        <end position="171"/>
    </location>
</feature>
<organism evidence="15">
    <name type="scientific">Cardiodactylus muiri</name>
    <dbReference type="NCBI Taxonomy" id="2184234"/>
    <lineage>
        <taxon>Eukaryota</taxon>
        <taxon>Metazoa</taxon>
        <taxon>Ecdysozoa</taxon>
        <taxon>Arthropoda</taxon>
        <taxon>Hexapoda</taxon>
        <taxon>Insecta</taxon>
        <taxon>Pterygota</taxon>
        <taxon>Neoptera</taxon>
        <taxon>Polyneoptera</taxon>
        <taxon>Orthoptera</taxon>
        <taxon>Ensifera</taxon>
        <taxon>Gryllidea</taxon>
        <taxon>Grylloidea</taxon>
        <taxon>Gryllidae</taxon>
        <taxon>Eneopterinae</taxon>
        <taxon>Cardiodactylus</taxon>
    </lineage>
</organism>
<evidence type="ECO:0000256" key="5">
    <source>
        <dbReference type="ARBA" id="ARBA00022448"/>
    </source>
</evidence>
<dbReference type="InterPro" id="IPR001694">
    <property type="entry name" value="NADH_UbQ_OxRdtase_su1/FPO"/>
</dbReference>
<dbReference type="GO" id="GO:0008137">
    <property type="term" value="F:NADH dehydrogenase (ubiquinone) activity"/>
    <property type="evidence" value="ECO:0007669"/>
    <property type="project" value="UniProtKB-EC"/>
</dbReference>
<evidence type="ECO:0000256" key="13">
    <source>
        <dbReference type="RuleBase" id="RU000473"/>
    </source>
</evidence>
<feature type="transmembrane region" description="Helical" evidence="14">
    <location>
        <begin position="297"/>
        <end position="316"/>
    </location>
</feature>
<evidence type="ECO:0000256" key="4">
    <source>
        <dbReference type="ARBA" id="ARBA00021009"/>
    </source>
</evidence>
<reference evidence="15" key="1">
    <citation type="journal article" date="2017" name="Zootaxa">
        <title>Complete mitochondrial genome and taxonomic revision of Cardiodactylus muiri Otte, 2007 (Gryllidae: Eneopterinae: Lebinthini).</title>
        <authorList>
            <person name="Dong J."/>
            <person name="Vicente N."/>
            <person name="Chintauan-Marquier I.C."/>
            <person name="Ramadi C."/>
            <person name="Dettai A."/>
            <person name="Robillard T."/>
        </authorList>
    </citation>
    <scope>NUCLEOTIDE SEQUENCE</scope>
</reference>
<evidence type="ECO:0000256" key="14">
    <source>
        <dbReference type="SAM" id="Phobius"/>
    </source>
</evidence>
<dbReference type="AlphaFoldDB" id="A0A343XAN2"/>
<feature type="transmembrane region" description="Helical" evidence="14">
    <location>
        <begin position="256"/>
        <end position="276"/>
    </location>
</feature>
<dbReference type="EC" id="7.1.1.2" evidence="13"/>
<dbReference type="PANTHER" id="PTHR11432">
    <property type="entry name" value="NADH DEHYDROGENASE SUBUNIT 1"/>
    <property type="match status" value="1"/>
</dbReference>
<evidence type="ECO:0000256" key="10">
    <source>
        <dbReference type="ARBA" id="ARBA00023128"/>
    </source>
</evidence>
<keyword evidence="7" id="KW-0999">Mitochondrion inner membrane</keyword>
<dbReference type="GO" id="GO:0003954">
    <property type="term" value="F:NADH dehydrogenase activity"/>
    <property type="evidence" value="ECO:0007669"/>
    <property type="project" value="TreeGrafter"/>
</dbReference>
<dbReference type="PANTHER" id="PTHR11432:SF3">
    <property type="entry name" value="NADH-UBIQUINONE OXIDOREDUCTASE CHAIN 1"/>
    <property type="match status" value="1"/>
</dbReference>
<protein>
    <recommendedName>
        <fullName evidence="4 13">NADH-ubiquinone oxidoreductase chain 1</fullName>
        <ecNumber evidence="13">7.1.1.2</ecNumber>
    </recommendedName>
</protein>
<dbReference type="PROSITE" id="PS00667">
    <property type="entry name" value="COMPLEX1_ND1_1"/>
    <property type="match status" value="1"/>
</dbReference>
<keyword evidence="11 14" id="KW-0472">Membrane</keyword>
<geneLocation type="mitochondrion" evidence="15"/>
<dbReference type="Pfam" id="PF00146">
    <property type="entry name" value="NADHdh"/>
    <property type="match status" value="1"/>
</dbReference>
<evidence type="ECO:0000256" key="6">
    <source>
        <dbReference type="ARBA" id="ARBA00022692"/>
    </source>
</evidence>
<feature type="transmembrane region" description="Helical" evidence="14">
    <location>
        <begin position="74"/>
        <end position="95"/>
    </location>
</feature>
<keyword evidence="8 14" id="KW-1133">Transmembrane helix</keyword>
<keyword evidence="12" id="KW-0520">NAD</keyword>
<dbReference type="RefSeq" id="YP_009491801.1">
    <property type="nucleotide sequence ID" value="NC_037914.1"/>
</dbReference>
<evidence type="ECO:0000313" key="15">
    <source>
        <dbReference type="EMBL" id="AWI49113.1"/>
    </source>
</evidence>
<dbReference type="CTD" id="4535"/>
<keyword evidence="6 12" id="KW-0812">Transmembrane</keyword>
<name>A0A343XAN2_9ORTH</name>
<evidence type="ECO:0000256" key="12">
    <source>
        <dbReference type="RuleBase" id="RU000471"/>
    </source>
</evidence>
<dbReference type="EMBL" id="MG680938">
    <property type="protein sequence ID" value="AWI49113.1"/>
    <property type="molecule type" value="Genomic_DNA"/>
</dbReference>
<gene>
    <name evidence="15" type="primary">ND1</name>
</gene>
<comment type="subcellular location">
    <subcellularLocation>
        <location evidence="2 12">Mitochondrion inner membrane</location>
        <topology evidence="2 12">Multi-pass membrane protein</topology>
    </subcellularLocation>
</comment>